<keyword evidence="3" id="KW-1185">Reference proteome</keyword>
<protein>
    <recommendedName>
        <fullName evidence="1">F-box domain-containing protein</fullName>
    </recommendedName>
</protein>
<dbReference type="EMBL" id="JBBBZM010000196">
    <property type="protein sequence ID" value="KAL0631983.1"/>
    <property type="molecule type" value="Genomic_DNA"/>
</dbReference>
<accession>A0ABR3G7Y5</accession>
<dbReference type="Pfam" id="PF00646">
    <property type="entry name" value="F-box"/>
    <property type="match status" value="1"/>
</dbReference>
<dbReference type="PROSITE" id="PS50181">
    <property type="entry name" value="FBOX"/>
    <property type="match status" value="1"/>
</dbReference>
<sequence>MAVSNQDEEDLLLDSLTYQRDDLADRITNLEDLRKNIPLDNSRVSTVSDTRISASLGKLDTLPLELVHEVILALDLQSLTNLRAVSSTARALVNSNPAYRNVLTHAPDAIRAYITTSLASSFNIAQLLDTLCTQLCALCNDFGAFLFLPNCIRCCWACLTQHPDLLPISAGHARVIFGLTKAAAGKVPVMQTIPGLYKMRLKSCHMIRTEPLVSKLTARRIGSAIHGSREKMEAHVAKIRAKQDAAYEKKIAIYHEELAERFEKWERERPSFEEVRAAPMIKKPAAPPFSGDVDQKDDDVRRLLGVIPFPTLDRRTGRRQVGVSCKGCTNTLPIELIPNEFYPQGIGSGHAQYDGRKRELARMFTDEGYLKHYAECGRAQSLWEFKSKGPSSPL</sequence>
<evidence type="ECO:0000313" key="3">
    <source>
        <dbReference type="Proteomes" id="UP001447188"/>
    </source>
</evidence>
<dbReference type="Proteomes" id="UP001447188">
    <property type="component" value="Unassembled WGS sequence"/>
</dbReference>
<reference evidence="2 3" key="1">
    <citation type="submission" date="2024-02" db="EMBL/GenBank/DDBJ databases">
        <title>Discinaceae phylogenomics.</title>
        <authorList>
            <person name="Dirks A.C."/>
            <person name="James T.Y."/>
        </authorList>
    </citation>
    <scope>NUCLEOTIDE SEQUENCE [LARGE SCALE GENOMIC DNA]</scope>
    <source>
        <strain evidence="2 3">ACD0624</strain>
    </source>
</reference>
<organism evidence="2 3">
    <name type="scientific">Discina gigas</name>
    <dbReference type="NCBI Taxonomy" id="1032678"/>
    <lineage>
        <taxon>Eukaryota</taxon>
        <taxon>Fungi</taxon>
        <taxon>Dikarya</taxon>
        <taxon>Ascomycota</taxon>
        <taxon>Pezizomycotina</taxon>
        <taxon>Pezizomycetes</taxon>
        <taxon>Pezizales</taxon>
        <taxon>Discinaceae</taxon>
        <taxon>Discina</taxon>
    </lineage>
</organism>
<dbReference type="InterPro" id="IPR001810">
    <property type="entry name" value="F-box_dom"/>
</dbReference>
<evidence type="ECO:0000313" key="2">
    <source>
        <dbReference type="EMBL" id="KAL0631983.1"/>
    </source>
</evidence>
<comment type="caution">
    <text evidence="2">The sequence shown here is derived from an EMBL/GenBank/DDBJ whole genome shotgun (WGS) entry which is preliminary data.</text>
</comment>
<feature type="domain" description="F-box" evidence="1">
    <location>
        <begin position="56"/>
        <end position="102"/>
    </location>
</feature>
<dbReference type="InterPro" id="IPR036047">
    <property type="entry name" value="F-box-like_dom_sf"/>
</dbReference>
<proteinExistence type="predicted"/>
<evidence type="ECO:0000259" key="1">
    <source>
        <dbReference type="PROSITE" id="PS50181"/>
    </source>
</evidence>
<name>A0ABR3G7Y5_9PEZI</name>
<gene>
    <name evidence="2" type="ORF">Q9L58_009158</name>
</gene>
<dbReference type="SUPFAM" id="SSF81383">
    <property type="entry name" value="F-box domain"/>
    <property type="match status" value="1"/>
</dbReference>